<reference evidence="11 12" key="1">
    <citation type="submission" date="2021-06" db="EMBL/GenBank/DDBJ databases">
        <authorList>
            <person name="Sun Q."/>
            <person name="Li D."/>
        </authorList>
    </citation>
    <scope>NUCLEOTIDE SEQUENCE [LARGE SCALE GENOMIC DNA]</scope>
    <source>
        <strain evidence="11 12">MSJ-40</strain>
    </source>
</reference>
<gene>
    <name evidence="11" type="ORF">KQI42_03190</name>
</gene>
<feature type="transmembrane region" description="Helical" evidence="9">
    <location>
        <begin position="72"/>
        <end position="92"/>
    </location>
</feature>
<dbReference type="InterPro" id="IPR000515">
    <property type="entry name" value="MetI-like"/>
</dbReference>
<dbReference type="PANTHER" id="PTHR30614">
    <property type="entry name" value="MEMBRANE COMPONENT OF AMINO ACID ABC TRANSPORTER"/>
    <property type="match status" value="1"/>
</dbReference>
<evidence type="ECO:0000256" key="7">
    <source>
        <dbReference type="ARBA" id="ARBA00022989"/>
    </source>
</evidence>
<evidence type="ECO:0000256" key="9">
    <source>
        <dbReference type="RuleBase" id="RU363032"/>
    </source>
</evidence>
<evidence type="ECO:0000256" key="4">
    <source>
        <dbReference type="ARBA" id="ARBA00022475"/>
    </source>
</evidence>
<evidence type="ECO:0000256" key="3">
    <source>
        <dbReference type="ARBA" id="ARBA00022448"/>
    </source>
</evidence>
<evidence type="ECO:0000313" key="12">
    <source>
        <dbReference type="Proteomes" id="UP000749471"/>
    </source>
</evidence>
<comment type="similarity">
    <text evidence="2">Belongs to the binding-protein-dependent transport system permease family. HisMQ subfamily.</text>
</comment>
<proteinExistence type="inferred from homology"/>
<evidence type="ECO:0000256" key="6">
    <source>
        <dbReference type="ARBA" id="ARBA00022970"/>
    </source>
</evidence>
<keyword evidence="8 9" id="KW-0472">Membrane</keyword>
<sequence>MEFLQNISQDFYKNIVAQQRYLFFWNGLKATIAMALIAIVIGVPIGMIIALIKNSAKENKKLRWAEIICNLYVNLIRGTPVVLQLMIIYYIIFRSSNISSILVGGLAFGINSGAYVSEIVRGGIESIDKGQMEAGRSLGFNRSQTMRMIILPQAIKNILPSLGNEFIMLIKETSVAGYIGILDITKASDIVASRIYNYFFPLTVAACIYLVLTLGLSKLIRILERRMAKSDNR</sequence>
<feature type="transmembrane region" description="Helical" evidence="9">
    <location>
        <begin position="30"/>
        <end position="52"/>
    </location>
</feature>
<comment type="subcellular location">
    <subcellularLocation>
        <location evidence="1 9">Cell membrane</location>
        <topology evidence="1 9">Multi-pass membrane protein</topology>
    </subcellularLocation>
</comment>
<keyword evidence="3 9" id="KW-0813">Transport</keyword>
<dbReference type="Proteomes" id="UP000749471">
    <property type="component" value="Unassembled WGS sequence"/>
</dbReference>
<keyword evidence="12" id="KW-1185">Reference proteome</keyword>
<dbReference type="InterPro" id="IPR043429">
    <property type="entry name" value="ArtM/GltK/GlnP/TcyL/YhdX-like"/>
</dbReference>
<evidence type="ECO:0000256" key="1">
    <source>
        <dbReference type="ARBA" id="ARBA00004651"/>
    </source>
</evidence>
<evidence type="ECO:0000256" key="5">
    <source>
        <dbReference type="ARBA" id="ARBA00022692"/>
    </source>
</evidence>
<accession>A0ABS6E270</accession>
<dbReference type="PANTHER" id="PTHR30614:SF20">
    <property type="entry name" value="GLUTAMINE TRANSPORT SYSTEM PERMEASE PROTEIN GLNP"/>
    <property type="match status" value="1"/>
</dbReference>
<evidence type="ECO:0000313" key="11">
    <source>
        <dbReference type="EMBL" id="MBU5436998.1"/>
    </source>
</evidence>
<dbReference type="NCBIfam" id="TIGR01726">
    <property type="entry name" value="HEQRo_perm_3TM"/>
    <property type="match status" value="1"/>
</dbReference>
<name>A0ABS6E270_9FIRM</name>
<evidence type="ECO:0000259" key="10">
    <source>
        <dbReference type="PROSITE" id="PS50928"/>
    </source>
</evidence>
<dbReference type="CDD" id="cd06261">
    <property type="entry name" value="TM_PBP2"/>
    <property type="match status" value="1"/>
</dbReference>
<feature type="transmembrane region" description="Helical" evidence="9">
    <location>
        <begin position="198"/>
        <end position="220"/>
    </location>
</feature>
<dbReference type="InterPro" id="IPR010065">
    <property type="entry name" value="AA_ABC_transptr_permease_3TM"/>
</dbReference>
<organism evidence="11 12">
    <name type="scientific">Tissierella simiarum</name>
    <dbReference type="NCBI Taxonomy" id="2841534"/>
    <lineage>
        <taxon>Bacteria</taxon>
        <taxon>Bacillati</taxon>
        <taxon>Bacillota</taxon>
        <taxon>Tissierellia</taxon>
        <taxon>Tissierellales</taxon>
        <taxon>Tissierellaceae</taxon>
        <taxon>Tissierella</taxon>
    </lineage>
</organism>
<dbReference type="Pfam" id="PF00528">
    <property type="entry name" value="BPD_transp_1"/>
    <property type="match status" value="1"/>
</dbReference>
<keyword evidence="6" id="KW-0029">Amino-acid transport</keyword>
<dbReference type="EMBL" id="JAHLPM010000002">
    <property type="protein sequence ID" value="MBU5436998.1"/>
    <property type="molecule type" value="Genomic_DNA"/>
</dbReference>
<evidence type="ECO:0000256" key="8">
    <source>
        <dbReference type="ARBA" id="ARBA00023136"/>
    </source>
</evidence>
<keyword evidence="5 9" id="KW-0812">Transmembrane</keyword>
<dbReference type="RefSeq" id="WP_216516676.1">
    <property type="nucleotide sequence ID" value="NZ_JAHLPM010000002.1"/>
</dbReference>
<feature type="domain" description="ABC transmembrane type-1" evidence="10">
    <location>
        <begin position="28"/>
        <end position="220"/>
    </location>
</feature>
<protein>
    <submittedName>
        <fullName evidence="11">Amino acid ABC transporter permease</fullName>
    </submittedName>
</protein>
<dbReference type="PROSITE" id="PS50928">
    <property type="entry name" value="ABC_TM1"/>
    <property type="match status" value="1"/>
</dbReference>
<keyword evidence="7 9" id="KW-1133">Transmembrane helix</keyword>
<comment type="caution">
    <text evidence="11">The sequence shown here is derived from an EMBL/GenBank/DDBJ whole genome shotgun (WGS) entry which is preliminary data.</text>
</comment>
<evidence type="ECO:0000256" key="2">
    <source>
        <dbReference type="ARBA" id="ARBA00010072"/>
    </source>
</evidence>
<keyword evidence="4" id="KW-1003">Cell membrane</keyword>